<keyword evidence="2" id="KW-1185">Reference proteome</keyword>
<gene>
    <name evidence="1" type="ORF">H0S73_12315</name>
</gene>
<comment type="caution">
    <text evidence="1">The sequence shown here is derived from an EMBL/GenBank/DDBJ whole genome shotgun (WGS) entry which is preliminary data.</text>
</comment>
<organism evidence="1 2">
    <name type="scientific">Microvirga mediterraneensis</name>
    <dbReference type="NCBI Taxonomy" id="2754695"/>
    <lineage>
        <taxon>Bacteria</taxon>
        <taxon>Pseudomonadati</taxon>
        <taxon>Pseudomonadota</taxon>
        <taxon>Alphaproteobacteria</taxon>
        <taxon>Hyphomicrobiales</taxon>
        <taxon>Methylobacteriaceae</taxon>
        <taxon>Microvirga</taxon>
    </lineage>
</organism>
<proteinExistence type="predicted"/>
<accession>A0A838BNJ1</accession>
<dbReference type="Proteomes" id="UP000572984">
    <property type="component" value="Unassembled WGS sequence"/>
</dbReference>
<dbReference type="EMBL" id="JACDXJ010000001">
    <property type="protein sequence ID" value="MBA1156911.1"/>
    <property type="molecule type" value="Genomic_DNA"/>
</dbReference>
<dbReference type="RefSeq" id="WP_181052432.1">
    <property type="nucleotide sequence ID" value="NZ_JACDXJ010000001.1"/>
</dbReference>
<protein>
    <submittedName>
        <fullName evidence="1">Uncharacterized protein</fullName>
    </submittedName>
</protein>
<sequence>MNDRVIDLEAERERRIEETWSAYCAARMQAEASMAVEDGIAAGKAWRRWLDLFMTLDQREALDRAGEVKPLQRQAI</sequence>
<name>A0A838BNJ1_9HYPH</name>
<evidence type="ECO:0000313" key="2">
    <source>
        <dbReference type="Proteomes" id="UP000572984"/>
    </source>
</evidence>
<evidence type="ECO:0000313" key="1">
    <source>
        <dbReference type="EMBL" id="MBA1156911.1"/>
    </source>
</evidence>
<dbReference type="AlphaFoldDB" id="A0A838BNJ1"/>
<reference evidence="1 2" key="1">
    <citation type="submission" date="2020-07" db="EMBL/GenBank/DDBJ databases">
        <title>Draft genome and description of Microvirga mediterraneensis Marseille-Q2068 sp. nov.</title>
        <authorList>
            <person name="Boxberger M."/>
        </authorList>
    </citation>
    <scope>NUCLEOTIDE SEQUENCE [LARGE SCALE GENOMIC DNA]</scope>
    <source>
        <strain evidence="1 2">Marseille-Q2068</strain>
    </source>
</reference>